<comment type="caution">
    <text evidence="4">The sequence shown here is derived from an EMBL/GenBank/DDBJ whole genome shotgun (WGS) entry which is preliminary data.</text>
</comment>
<dbReference type="RefSeq" id="WP_007079597.1">
    <property type="nucleotide sequence ID" value="NZ_CM001024.1"/>
</dbReference>
<gene>
    <name evidence="4" type="ORF">HMPREF0063_12599</name>
</gene>
<dbReference type="Pfam" id="PF13490">
    <property type="entry name" value="zf-HC2"/>
    <property type="match status" value="1"/>
</dbReference>
<keyword evidence="2" id="KW-0804">Transcription</keyword>
<dbReference type="InterPro" id="IPR027383">
    <property type="entry name" value="Znf_put"/>
</dbReference>
<evidence type="ECO:0000256" key="2">
    <source>
        <dbReference type="ARBA" id="ARBA00023163"/>
    </source>
</evidence>
<feature type="domain" description="Putative zinc-finger" evidence="3">
    <location>
        <begin position="11"/>
        <end position="48"/>
    </location>
</feature>
<dbReference type="eggNOG" id="ENOG502ZHMR">
    <property type="taxonomic scope" value="Bacteria"/>
</dbReference>
<dbReference type="InterPro" id="IPR041916">
    <property type="entry name" value="Anti_sigma_zinc_sf"/>
</dbReference>
<proteinExistence type="predicted"/>
<dbReference type="EMBL" id="ACLF03000010">
    <property type="protein sequence ID" value="EFQ82234.1"/>
    <property type="molecule type" value="Genomic_DNA"/>
</dbReference>
<evidence type="ECO:0000313" key="4">
    <source>
        <dbReference type="EMBL" id="EFQ82234.1"/>
    </source>
</evidence>
<name>E2SEZ0_9ACTN</name>
<evidence type="ECO:0000259" key="3">
    <source>
        <dbReference type="Pfam" id="PF13490"/>
    </source>
</evidence>
<reference evidence="4" key="1">
    <citation type="submission" date="2010-08" db="EMBL/GenBank/DDBJ databases">
        <authorList>
            <person name="Muzny D."/>
            <person name="Qin X."/>
            <person name="Buhay C."/>
            <person name="Dugan-Rocha S."/>
            <person name="Ding Y."/>
            <person name="Chen G."/>
            <person name="Hawes A."/>
            <person name="Holder M."/>
            <person name="Jhangiani S."/>
            <person name="Johnson A."/>
            <person name="Khan Z."/>
            <person name="Li Z."/>
            <person name="Liu W."/>
            <person name="Liu X."/>
            <person name="Perez L."/>
            <person name="Shen H."/>
            <person name="Wang Q."/>
            <person name="Watt J."/>
            <person name="Xi L."/>
            <person name="Xin Y."/>
            <person name="Zhou J."/>
            <person name="Deng J."/>
            <person name="Jiang H."/>
            <person name="Liu Y."/>
            <person name="Qu J."/>
            <person name="Song X.-Z."/>
            <person name="Zhang L."/>
            <person name="Villasana D."/>
            <person name="Johnson A."/>
            <person name="Liu J."/>
            <person name="Liyanage D."/>
            <person name="Lorensuhewa L."/>
            <person name="Robinson T."/>
            <person name="Song A."/>
            <person name="Song B.-B."/>
            <person name="Dinh H."/>
            <person name="Thornton R."/>
            <person name="Coyle M."/>
            <person name="Francisco L."/>
            <person name="Jackson L."/>
            <person name="Javaid M."/>
            <person name="Korchina V."/>
            <person name="Kovar C."/>
            <person name="Mata R."/>
            <person name="Mathew T."/>
            <person name="Ngo R."/>
            <person name="Nguyen L."/>
            <person name="Nguyen N."/>
            <person name="Okwuonu G."/>
            <person name="Ongeri F."/>
            <person name="Pham C."/>
            <person name="Simmons D."/>
            <person name="Wilczek-Boney K."/>
            <person name="Hale W."/>
            <person name="Jakkamsetti A."/>
            <person name="Pham P."/>
            <person name="Ruth R."/>
            <person name="San Lucas F."/>
            <person name="Warren J."/>
            <person name="Zhang J."/>
            <person name="Zhao Z."/>
            <person name="Zhou C."/>
            <person name="Zhu D."/>
            <person name="Lee S."/>
            <person name="Bess C."/>
            <person name="Blankenburg K."/>
            <person name="Forbes L."/>
            <person name="Fu Q."/>
            <person name="Gubbala S."/>
            <person name="Hirani K."/>
            <person name="Jayaseelan J.C."/>
            <person name="Lara F."/>
            <person name="Munidasa M."/>
            <person name="Palculict T."/>
            <person name="Patil S."/>
            <person name="Pu L.-L."/>
            <person name="Saada N."/>
            <person name="Tang L."/>
            <person name="Weissenberger G."/>
            <person name="Zhu Y."/>
            <person name="Hemphill L."/>
            <person name="Shang Y."/>
            <person name="Youmans B."/>
            <person name="Ayvaz T."/>
            <person name="Ross M."/>
            <person name="Santibanez J."/>
            <person name="Aqrawi P."/>
            <person name="Gross S."/>
            <person name="Joshi V."/>
            <person name="Fowler G."/>
            <person name="Nazareth L."/>
            <person name="Reid J."/>
            <person name="Worley K."/>
            <person name="Petrosino J."/>
            <person name="Highlander S."/>
            <person name="Gibbs R."/>
        </authorList>
    </citation>
    <scope>NUCLEOTIDE SEQUENCE [LARGE SCALE GENOMIC DNA]</scope>
    <source>
        <strain evidence="4">DSM 15272</strain>
    </source>
</reference>
<dbReference type="AlphaFoldDB" id="E2SEZ0"/>
<evidence type="ECO:0000313" key="5">
    <source>
        <dbReference type="Proteomes" id="UP000003111"/>
    </source>
</evidence>
<organism evidence="4 5">
    <name type="scientific">Aeromicrobium marinum DSM 15272</name>
    <dbReference type="NCBI Taxonomy" id="585531"/>
    <lineage>
        <taxon>Bacteria</taxon>
        <taxon>Bacillati</taxon>
        <taxon>Actinomycetota</taxon>
        <taxon>Actinomycetes</taxon>
        <taxon>Propionibacteriales</taxon>
        <taxon>Nocardioidaceae</taxon>
        <taxon>Aeromicrobium</taxon>
    </lineage>
</organism>
<dbReference type="Proteomes" id="UP000003111">
    <property type="component" value="Unassembled WGS sequence"/>
</dbReference>
<dbReference type="Gene3D" id="1.10.10.1320">
    <property type="entry name" value="Anti-sigma factor, zinc-finger domain"/>
    <property type="match status" value="1"/>
</dbReference>
<keyword evidence="5" id="KW-1185">Reference proteome</keyword>
<dbReference type="STRING" id="585531.HMPREF0063_12599"/>
<evidence type="ECO:0000256" key="1">
    <source>
        <dbReference type="ARBA" id="ARBA00023015"/>
    </source>
</evidence>
<protein>
    <recommendedName>
        <fullName evidence="3">Putative zinc-finger domain-containing protein</fullName>
    </recommendedName>
</protein>
<dbReference type="HOGENOM" id="CLU_2410311_0_0_11"/>
<dbReference type="OrthoDB" id="4464602at2"/>
<sequence>MITSLRHMVTCHWSARRIQRYLDADPSAPLDPAEIDRLEAHLAVCRRCTAALDDLRGIRLALRRLGHRAAPDPDSVDRLVSSARRIADEGTTS</sequence>
<accession>E2SEZ0</accession>
<keyword evidence="1" id="KW-0805">Transcription regulation</keyword>